<evidence type="ECO:0000256" key="9">
    <source>
        <dbReference type="ARBA" id="ARBA00023002"/>
    </source>
</evidence>
<name>A0A2V2YQA3_9BACL</name>
<evidence type="ECO:0000259" key="18">
    <source>
        <dbReference type="Pfam" id="PF04324"/>
    </source>
</evidence>
<evidence type="ECO:0000256" key="8">
    <source>
        <dbReference type="ARBA" id="ARBA00022827"/>
    </source>
</evidence>
<evidence type="ECO:0000313" key="22">
    <source>
        <dbReference type="Proteomes" id="UP000246635"/>
    </source>
</evidence>
<dbReference type="Pfam" id="PF03460">
    <property type="entry name" value="NIR_SIR_ferr"/>
    <property type="match status" value="1"/>
</dbReference>
<dbReference type="Gene3D" id="3.30.390.30">
    <property type="match status" value="1"/>
</dbReference>
<evidence type="ECO:0000313" key="21">
    <source>
        <dbReference type="EMBL" id="PWV98606.1"/>
    </source>
</evidence>
<keyword evidence="4 15" id="KW-0349">Heme</keyword>
<dbReference type="SUPFAM" id="SSF56014">
    <property type="entry name" value="Nitrite and sulphite reductase 4Fe-4S domain-like"/>
    <property type="match status" value="1"/>
</dbReference>
<keyword evidence="10 15" id="KW-0408">Iron</keyword>
<dbReference type="FunFam" id="3.50.50.60:FF:000033">
    <property type="entry name" value="Nitrite reductase [NAD(P)H], large subunit"/>
    <property type="match status" value="1"/>
</dbReference>
<dbReference type="Pfam" id="PF04324">
    <property type="entry name" value="Fer2_BFD"/>
    <property type="match status" value="2"/>
</dbReference>
<dbReference type="NCBIfam" id="TIGR02374">
    <property type="entry name" value="nitri_red_nirB"/>
    <property type="match status" value="1"/>
</dbReference>
<dbReference type="OrthoDB" id="9792592at2"/>
<keyword evidence="22" id="KW-1185">Reference proteome</keyword>
<evidence type="ECO:0000259" key="16">
    <source>
        <dbReference type="Pfam" id="PF01077"/>
    </source>
</evidence>
<keyword evidence="6" id="KW-0001">2Fe-2S</keyword>
<proteinExistence type="inferred from homology"/>
<dbReference type="InterPro" id="IPR045854">
    <property type="entry name" value="NO2/SO3_Rdtase_4Fe4S_sf"/>
</dbReference>
<evidence type="ECO:0000256" key="7">
    <source>
        <dbReference type="ARBA" id="ARBA00022723"/>
    </source>
</evidence>
<dbReference type="InterPro" id="IPR017121">
    <property type="entry name" value="Nitrite_Rdtase_lsu"/>
</dbReference>
<dbReference type="EMBL" id="QGTQ01000016">
    <property type="protein sequence ID" value="PWV98606.1"/>
    <property type="molecule type" value="Genomic_DNA"/>
</dbReference>
<dbReference type="GO" id="GO:0098809">
    <property type="term" value="F:nitrite reductase activity"/>
    <property type="evidence" value="ECO:0007669"/>
    <property type="project" value="InterPro"/>
</dbReference>
<dbReference type="InterPro" id="IPR036136">
    <property type="entry name" value="Nit/Sulf_reduc_fer-like_dom_sf"/>
</dbReference>
<dbReference type="InterPro" id="IPR006067">
    <property type="entry name" value="NO2/SO3_Rdtase_4Fe4S_dom"/>
</dbReference>
<keyword evidence="11 15" id="KW-0411">Iron-sulfur</keyword>
<dbReference type="GO" id="GO:0020037">
    <property type="term" value="F:heme binding"/>
    <property type="evidence" value="ECO:0007669"/>
    <property type="project" value="InterPro"/>
</dbReference>
<dbReference type="PANTHER" id="PTHR43809">
    <property type="entry name" value="NITRITE REDUCTASE (NADH) LARGE SUBUNIT"/>
    <property type="match status" value="1"/>
</dbReference>
<dbReference type="Gene3D" id="3.30.413.10">
    <property type="entry name" value="Sulfite Reductase Hemoprotein, domain 1"/>
    <property type="match status" value="1"/>
</dbReference>
<dbReference type="FunFam" id="1.10.10.1100:FF:000002">
    <property type="entry name" value="Nitrite reductase large subunit"/>
    <property type="match status" value="1"/>
</dbReference>
<evidence type="ECO:0000259" key="20">
    <source>
        <dbReference type="Pfam" id="PF18267"/>
    </source>
</evidence>
<accession>A0A2V2YQA3</accession>
<dbReference type="PANTHER" id="PTHR43809:SF1">
    <property type="entry name" value="NITRITE REDUCTASE (NADH) LARGE SUBUNIT"/>
    <property type="match status" value="1"/>
</dbReference>
<feature type="domain" description="FAD/NAD(P)-binding" evidence="19">
    <location>
        <begin position="5"/>
        <end position="283"/>
    </location>
</feature>
<feature type="domain" description="NADH-rubredoxin oxidoreductase C-terminal" evidence="20">
    <location>
        <begin position="319"/>
        <end position="385"/>
    </location>
</feature>
<dbReference type="InterPro" id="IPR052034">
    <property type="entry name" value="NasD-like"/>
</dbReference>
<comment type="caution">
    <text evidence="21">The sequence shown here is derived from an EMBL/GenBank/DDBJ whole genome shotgun (WGS) entry which is preliminary data.</text>
</comment>
<dbReference type="Pfam" id="PF07992">
    <property type="entry name" value="Pyr_redox_2"/>
    <property type="match status" value="1"/>
</dbReference>
<keyword evidence="12 14" id="KW-0534">Nitrate assimilation</keyword>
<evidence type="ECO:0000259" key="19">
    <source>
        <dbReference type="Pfam" id="PF07992"/>
    </source>
</evidence>
<sequence length="808" mass="86886">MTRQKLVLIGNGMAGVRCIEEILKLRPDAFDITIIGAEPHPNYNRIMLSKVLQGDTPMSAITINEYVWYEERGITLYTGEAVIAIDTKGRTVTTDRKRVIAYDKLIIATGSLPFMLPLPGNDKPGVTAFRNMKDCELMVETAANHKRAAVIGGGLLGLEAARGLLNLGMEDVHVIHNSRYLMNRQLDPHSANMLKQELEQQGMKIWLERNTERIIGRKRVEALQFTDGTRLAVDLVVIAVGIKPNVRLAAESGIEVSRAIVVNDRMETSVPNVYAVGECAEHRGMVYGLVAPLYEQGKVLAQAICEQETEGYHGSVLYSQLKVSGVDVFSVGDIDDSQLSTMQLQYDGIRRTYRKIGIRDNRIVGAVLFGDSSDSNKLLSYVKQGADVSVLEQEASASGGGAGGGTTEYVSELSDSETICSCNGVSKGTITTAIREQALETFEQVRECTRAASSCGGCKPLVSALLQCVLESSEDEAVKVTPLCGCTTLSREQLKDAIAASRTSTTREAMATLGWQTADGCKVCRPAIRYYIGSLGRLSASDRTPVSSAALTAAAETEVEMTASAATGKGSYALLANGTFAVQPRLYGGVTTAEQLRRIADAIERYHVPLAKLNGDGRLELLGLSEAEAVGVAQSLGSPVAAYAYGRPVASVVTCGGISYERGAVRDSIATGAMLERRLERLQLPTTVSAAVSASPLHRAGSLVRDIGIVGVPGGWELYAGGSAGIEVKEAKLLLTEPDERAVVDAAAAVLQLYAEEALYGEPVWQWLERSGAVAIRERVLDPRSRRTLLLRSQYEAEQPMALRGECS</sequence>
<evidence type="ECO:0000256" key="12">
    <source>
        <dbReference type="ARBA" id="ARBA00023063"/>
    </source>
</evidence>
<evidence type="ECO:0000256" key="14">
    <source>
        <dbReference type="PIRNR" id="PIRNR037149"/>
    </source>
</evidence>
<dbReference type="Proteomes" id="UP000246635">
    <property type="component" value="Unassembled WGS sequence"/>
</dbReference>
<dbReference type="InterPro" id="IPR023753">
    <property type="entry name" value="FAD/NAD-binding_dom"/>
</dbReference>
<dbReference type="CDD" id="cd19944">
    <property type="entry name" value="NirB_Fer2_BFD-like_2"/>
    <property type="match status" value="1"/>
</dbReference>
<comment type="cofactor">
    <cofactor evidence="13">
        <name>[2Fe-2S] cluster</name>
        <dbReference type="ChEBI" id="CHEBI:190135"/>
    </cofactor>
</comment>
<dbReference type="RefSeq" id="WP_110045404.1">
    <property type="nucleotide sequence ID" value="NZ_CP054612.1"/>
</dbReference>
<feature type="domain" description="BFD-like [2Fe-2S]-binding" evidence="18">
    <location>
        <begin position="419"/>
        <end position="467"/>
    </location>
</feature>
<dbReference type="CDD" id="cd19943">
    <property type="entry name" value="NirB_Fer2_BFD-like_1"/>
    <property type="match status" value="1"/>
</dbReference>
<evidence type="ECO:0000256" key="15">
    <source>
        <dbReference type="PIRSR" id="PIRSR037149-1"/>
    </source>
</evidence>
<evidence type="ECO:0000256" key="10">
    <source>
        <dbReference type="ARBA" id="ARBA00023004"/>
    </source>
</evidence>
<dbReference type="PRINTS" id="PR00411">
    <property type="entry name" value="PNDRDTASEI"/>
</dbReference>
<evidence type="ECO:0000256" key="11">
    <source>
        <dbReference type="ARBA" id="ARBA00023014"/>
    </source>
</evidence>
<dbReference type="AlphaFoldDB" id="A0A2V2YQA3"/>
<dbReference type="InterPro" id="IPR041575">
    <property type="entry name" value="Rubredoxin_C"/>
</dbReference>
<keyword evidence="8 14" id="KW-0274">FAD</keyword>
<dbReference type="InterPro" id="IPR007419">
    <property type="entry name" value="BFD-like_2Fe2S-bd_dom"/>
</dbReference>
<organism evidence="21 22">
    <name type="scientific">Paenibacillus cellulosilyticus</name>
    <dbReference type="NCBI Taxonomy" id="375489"/>
    <lineage>
        <taxon>Bacteria</taxon>
        <taxon>Bacillati</taxon>
        <taxon>Bacillota</taxon>
        <taxon>Bacilli</taxon>
        <taxon>Bacillales</taxon>
        <taxon>Paenibacillaceae</taxon>
        <taxon>Paenibacillus</taxon>
    </lineage>
</organism>
<feature type="domain" description="Nitrite/sulphite reductase 4Fe-4S" evidence="16">
    <location>
        <begin position="670"/>
        <end position="781"/>
    </location>
</feature>
<dbReference type="SUPFAM" id="SSF55124">
    <property type="entry name" value="Nitrite/Sulfite reductase N-terminal domain-like"/>
    <property type="match status" value="1"/>
</dbReference>
<dbReference type="GO" id="GO:0042128">
    <property type="term" value="P:nitrate assimilation"/>
    <property type="evidence" value="ECO:0007669"/>
    <property type="project" value="UniProtKB-UniRule"/>
</dbReference>
<keyword evidence="7 15" id="KW-0479">Metal-binding</keyword>
<dbReference type="Gene3D" id="3.50.50.60">
    <property type="entry name" value="FAD/NAD(P)-binding domain"/>
    <property type="match status" value="2"/>
</dbReference>
<evidence type="ECO:0000259" key="17">
    <source>
        <dbReference type="Pfam" id="PF03460"/>
    </source>
</evidence>
<reference evidence="21 22" key="1">
    <citation type="submission" date="2018-05" db="EMBL/GenBank/DDBJ databases">
        <title>Genomic Encyclopedia of Type Strains, Phase III (KMG-III): the genomes of soil and plant-associated and newly described type strains.</title>
        <authorList>
            <person name="Whitman W."/>
        </authorList>
    </citation>
    <scope>NUCLEOTIDE SEQUENCE [LARGE SCALE GENOMIC DNA]</scope>
    <source>
        <strain evidence="21 22">CECT 5696</strain>
    </source>
</reference>
<comment type="pathway">
    <text evidence="2">Nitrogen metabolism; nitrate reduction (assimilation).</text>
</comment>
<evidence type="ECO:0000256" key="13">
    <source>
        <dbReference type="ARBA" id="ARBA00034078"/>
    </source>
</evidence>
<comment type="cofactor">
    <cofactor evidence="15">
        <name>siroheme</name>
        <dbReference type="ChEBI" id="CHEBI:60052"/>
    </cofactor>
    <text evidence="15">Binds 1 siroheme per subunit.</text>
</comment>
<gene>
    <name evidence="21" type="ORF">DFQ01_1165</name>
</gene>
<keyword evidence="15" id="KW-0004">4Fe-4S</keyword>
<evidence type="ECO:0000256" key="6">
    <source>
        <dbReference type="ARBA" id="ARBA00022714"/>
    </source>
</evidence>
<evidence type="ECO:0000256" key="5">
    <source>
        <dbReference type="ARBA" id="ARBA00022630"/>
    </source>
</evidence>
<dbReference type="Pfam" id="PF01077">
    <property type="entry name" value="NIR_SIR"/>
    <property type="match status" value="1"/>
</dbReference>
<dbReference type="GO" id="GO:0046872">
    <property type="term" value="F:metal ion binding"/>
    <property type="evidence" value="ECO:0007669"/>
    <property type="project" value="UniProtKB-KW"/>
</dbReference>
<keyword evidence="5 14" id="KW-0285">Flavoprotein</keyword>
<protein>
    <submittedName>
        <fullName evidence="21">Nitrite reductase (NADH) large subunit</fullName>
    </submittedName>
</protein>
<evidence type="ECO:0000256" key="2">
    <source>
        <dbReference type="ARBA" id="ARBA00005096"/>
    </source>
</evidence>
<dbReference type="InterPro" id="IPR005117">
    <property type="entry name" value="NiRdtase/SiRdtase_haem-b_fer"/>
</dbReference>
<feature type="domain" description="BFD-like [2Fe-2S]-binding" evidence="18">
    <location>
        <begin position="483"/>
        <end position="532"/>
    </location>
</feature>
<evidence type="ECO:0000256" key="3">
    <source>
        <dbReference type="ARBA" id="ARBA00010429"/>
    </source>
</evidence>
<dbReference type="InterPro" id="IPR036188">
    <property type="entry name" value="FAD/NAD-bd_sf"/>
</dbReference>
<dbReference type="PRINTS" id="PR00368">
    <property type="entry name" value="FADPNR"/>
</dbReference>
<dbReference type="Gene3D" id="1.10.10.1100">
    <property type="entry name" value="BFD-like [2Fe-2S]-binding domain"/>
    <property type="match status" value="1"/>
</dbReference>
<dbReference type="InterPro" id="IPR012744">
    <property type="entry name" value="Nitri_red_NirB"/>
</dbReference>
<dbReference type="GO" id="GO:0050660">
    <property type="term" value="F:flavin adenine dinucleotide binding"/>
    <property type="evidence" value="ECO:0007669"/>
    <property type="project" value="UniProtKB-UniRule"/>
</dbReference>
<dbReference type="GO" id="GO:0051537">
    <property type="term" value="F:2 iron, 2 sulfur cluster binding"/>
    <property type="evidence" value="ECO:0007669"/>
    <property type="project" value="UniProtKB-KW"/>
</dbReference>
<keyword evidence="9" id="KW-0560">Oxidoreductase</keyword>
<comment type="cofactor">
    <cofactor evidence="15">
        <name>[4Fe-4S] cluster</name>
        <dbReference type="ChEBI" id="CHEBI:49883"/>
    </cofactor>
    <text evidence="15">Binds 1 [4Fe-4S] cluster per subunit.</text>
</comment>
<dbReference type="InterPro" id="IPR016156">
    <property type="entry name" value="FAD/NAD-linked_Rdtase_dimer_sf"/>
</dbReference>
<feature type="domain" description="Nitrite/Sulfite reductase ferredoxin-like" evidence="17">
    <location>
        <begin position="578"/>
        <end position="636"/>
    </location>
</feature>
<evidence type="ECO:0000256" key="1">
    <source>
        <dbReference type="ARBA" id="ARBA00001974"/>
    </source>
</evidence>
<comment type="similarity">
    <text evidence="3">Belongs to the nitrite and sulfite reductase 4Fe-4S domain family.</text>
</comment>
<feature type="binding site" evidence="15">
    <location>
        <position position="655"/>
    </location>
    <ligand>
        <name>[4Fe-4S] cluster</name>
        <dbReference type="ChEBI" id="CHEBI:49883"/>
    </ligand>
</feature>
<evidence type="ECO:0000256" key="4">
    <source>
        <dbReference type="ARBA" id="ARBA00022617"/>
    </source>
</evidence>
<dbReference type="GO" id="GO:0051539">
    <property type="term" value="F:4 iron, 4 sulfur cluster binding"/>
    <property type="evidence" value="ECO:0007669"/>
    <property type="project" value="UniProtKB-KW"/>
</dbReference>
<dbReference type="GO" id="GO:0050661">
    <property type="term" value="F:NADP binding"/>
    <property type="evidence" value="ECO:0007669"/>
    <property type="project" value="UniProtKB-UniRule"/>
</dbReference>
<dbReference type="Pfam" id="PF18267">
    <property type="entry name" value="Rubredoxin_C"/>
    <property type="match status" value="1"/>
</dbReference>
<dbReference type="SUPFAM" id="SSF51905">
    <property type="entry name" value="FAD/NAD(P)-binding domain"/>
    <property type="match status" value="2"/>
</dbReference>
<dbReference type="PIRSF" id="PIRSF037149">
    <property type="entry name" value="NirB"/>
    <property type="match status" value="1"/>
</dbReference>
<comment type="cofactor">
    <cofactor evidence="1 14">
        <name>FAD</name>
        <dbReference type="ChEBI" id="CHEBI:57692"/>
    </cofactor>
</comment>
<dbReference type="InterPro" id="IPR041854">
    <property type="entry name" value="BFD-like_2Fe2S-bd_dom_sf"/>
</dbReference>